<keyword evidence="2" id="KW-1185">Reference proteome</keyword>
<accession>A0A841BNY6</accession>
<comment type="caution">
    <text evidence="1">The sequence shown here is derived from an EMBL/GenBank/DDBJ whole genome shotgun (WGS) entry which is preliminary data.</text>
</comment>
<evidence type="ECO:0008006" key="3">
    <source>
        <dbReference type="Google" id="ProtNLM"/>
    </source>
</evidence>
<proteinExistence type="predicted"/>
<dbReference type="EMBL" id="JACHMN010000002">
    <property type="protein sequence ID" value="MBB5868541.1"/>
    <property type="molecule type" value="Genomic_DNA"/>
</dbReference>
<dbReference type="AlphaFoldDB" id="A0A841BNY6"/>
<evidence type="ECO:0000313" key="2">
    <source>
        <dbReference type="Proteomes" id="UP000587527"/>
    </source>
</evidence>
<sequence length="132" mass="14588">MTPFEVKCVGVVDESGGYSFSVGIAENSDGGGRSVIFGILTDALPDEGDDYIYSVTDEGHRTSTGGVVECFLNRDRLLLSFSEIAAQIFEVRESRISFPLQISDREFTELADGLARILDREPPRKHDLKLTR</sequence>
<gene>
    <name evidence="1" type="ORF">F4553_001920</name>
</gene>
<name>A0A841BNY6_9ACTN</name>
<dbReference type="Proteomes" id="UP000587527">
    <property type="component" value="Unassembled WGS sequence"/>
</dbReference>
<dbReference type="RefSeq" id="WP_184834565.1">
    <property type="nucleotide sequence ID" value="NZ_JACHMN010000002.1"/>
</dbReference>
<reference evidence="1 2" key="1">
    <citation type="submission" date="2020-08" db="EMBL/GenBank/DDBJ databases">
        <title>Sequencing the genomes of 1000 actinobacteria strains.</title>
        <authorList>
            <person name="Klenk H.-P."/>
        </authorList>
    </citation>
    <scope>NUCLEOTIDE SEQUENCE [LARGE SCALE GENOMIC DNA]</scope>
    <source>
        <strain evidence="1 2">DSM 45362</strain>
    </source>
</reference>
<evidence type="ECO:0000313" key="1">
    <source>
        <dbReference type="EMBL" id="MBB5868541.1"/>
    </source>
</evidence>
<protein>
    <recommendedName>
        <fullName evidence="3">Immunity protein 10</fullName>
    </recommendedName>
</protein>
<organism evidence="1 2">
    <name type="scientific">Allocatelliglobosispora scoriae</name>
    <dbReference type="NCBI Taxonomy" id="643052"/>
    <lineage>
        <taxon>Bacteria</taxon>
        <taxon>Bacillati</taxon>
        <taxon>Actinomycetota</taxon>
        <taxon>Actinomycetes</taxon>
        <taxon>Micromonosporales</taxon>
        <taxon>Micromonosporaceae</taxon>
        <taxon>Allocatelliglobosispora</taxon>
    </lineage>
</organism>